<feature type="domain" description="Reverse transcriptase" evidence="1">
    <location>
        <begin position="1"/>
        <end position="119"/>
    </location>
</feature>
<dbReference type="EMBL" id="GG684174">
    <property type="protein sequence ID" value="EER01362.1"/>
    <property type="molecule type" value="Genomic_DNA"/>
</dbReference>
<proteinExistence type="predicted"/>
<feature type="non-terminal residue" evidence="2">
    <location>
        <position position="119"/>
    </location>
</feature>
<dbReference type="OrthoDB" id="10065625at2759"/>
<dbReference type="InterPro" id="IPR000477">
    <property type="entry name" value="RT_dom"/>
</dbReference>
<dbReference type="InParanoid" id="C5LPI1"/>
<evidence type="ECO:0000313" key="2">
    <source>
        <dbReference type="EMBL" id="EER01362.1"/>
    </source>
</evidence>
<feature type="non-terminal residue" evidence="2">
    <location>
        <position position="1"/>
    </location>
</feature>
<organism evidence="3">
    <name type="scientific">Perkinsus marinus (strain ATCC 50983 / TXsc)</name>
    <dbReference type="NCBI Taxonomy" id="423536"/>
    <lineage>
        <taxon>Eukaryota</taxon>
        <taxon>Sar</taxon>
        <taxon>Alveolata</taxon>
        <taxon>Perkinsozoa</taxon>
        <taxon>Perkinsea</taxon>
        <taxon>Perkinsida</taxon>
        <taxon>Perkinsidae</taxon>
        <taxon>Perkinsus</taxon>
    </lineage>
</organism>
<sequence length="119" mass="13273">DMSKAFDTAWVQKLTLILRGVGIGEPLLVWLNDFLKHRKFRVGCESSVSETMLPNCGTPQGSVVSPWLFAVLVSQLQDIPGENCLVLRFADDILLLVKSESSTRAERLMQTALNPLQSW</sequence>
<gene>
    <name evidence="2" type="ORF">Pmar_PMAR009917</name>
</gene>
<dbReference type="PROSITE" id="PS50878">
    <property type="entry name" value="RT_POL"/>
    <property type="match status" value="1"/>
</dbReference>
<evidence type="ECO:0000313" key="3">
    <source>
        <dbReference type="Proteomes" id="UP000007800"/>
    </source>
</evidence>
<dbReference type="OMA" id="PVIMWIK"/>
<dbReference type="SUPFAM" id="SSF56672">
    <property type="entry name" value="DNA/RNA polymerases"/>
    <property type="match status" value="1"/>
</dbReference>
<keyword evidence="3" id="KW-1185">Reference proteome</keyword>
<dbReference type="InterPro" id="IPR043502">
    <property type="entry name" value="DNA/RNA_pol_sf"/>
</dbReference>
<evidence type="ECO:0000259" key="1">
    <source>
        <dbReference type="PROSITE" id="PS50878"/>
    </source>
</evidence>
<dbReference type="PANTHER" id="PTHR33332">
    <property type="entry name" value="REVERSE TRANSCRIPTASE DOMAIN-CONTAINING PROTEIN"/>
    <property type="match status" value="1"/>
</dbReference>
<reference evidence="2 3" key="1">
    <citation type="submission" date="2008-07" db="EMBL/GenBank/DDBJ databases">
        <authorList>
            <person name="El-Sayed N."/>
            <person name="Caler E."/>
            <person name="Inman J."/>
            <person name="Amedeo P."/>
            <person name="Hass B."/>
            <person name="Wortman J."/>
        </authorList>
    </citation>
    <scope>NUCLEOTIDE SEQUENCE [LARGE SCALE GENOMIC DNA]</scope>
    <source>
        <strain evidence="3">ATCC 50983 / TXsc</strain>
    </source>
</reference>
<dbReference type="AlphaFoldDB" id="C5LPI1"/>
<dbReference type="Proteomes" id="UP000007800">
    <property type="component" value="Unassembled WGS sequence"/>
</dbReference>
<dbReference type="GeneID" id="9058933"/>
<protein>
    <recommendedName>
        <fullName evidence="1">Reverse transcriptase domain-containing protein</fullName>
    </recommendedName>
</protein>
<accession>C5LPI1</accession>
<dbReference type="RefSeq" id="XP_002768644.1">
    <property type="nucleotide sequence ID" value="XM_002768598.1"/>
</dbReference>
<dbReference type="Pfam" id="PF00078">
    <property type="entry name" value="RVT_1"/>
    <property type="match status" value="1"/>
</dbReference>
<name>C5LPI1_PERM5</name>